<dbReference type="Pfam" id="PF19841">
    <property type="entry name" value="GldN"/>
    <property type="match status" value="1"/>
</dbReference>
<dbReference type="RefSeq" id="WP_083250182.1">
    <property type="nucleotide sequence ID" value="NZ_CP034157.1"/>
</dbReference>
<name>A0A1E5UDQ2_9FLAO</name>
<keyword evidence="2" id="KW-0732">Signal</keyword>
<dbReference type="STRING" id="237258.SAMN04489756_11945"/>
<keyword evidence="4" id="KW-1185">Reference proteome</keyword>
<gene>
    <name evidence="3" type="primary">gldN</name>
    <name evidence="3" type="ORF">BHF72_0169</name>
</gene>
<evidence type="ECO:0000256" key="1">
    <source>
        <dbReference type="SAM" id="MobiDB-lite"/>
    </source>
</evidence>
<evidence type="ECO:0000313" key="3">
    <source>
        <dbReference type="EMBL" id="OEL10795.1"/>
    </source>
</evidence>
<accession>A0A1E5UDQ2</accession>
<dbReference type="Proteomes" id="UP000095601">
    <property type="component" value="Unassembled WGS sequence"/>
</dbReference>
<evidence type="ECO:0000313" key="4">
    <source>
        <dbReference type="Proteomes" id="UP000095601"/>
    </source>
</evidence>
<protein>
    <submittedName>
        <fullName evidence="3">Gliding motility associated GldN family protein</fullName>
    </submittedName>
</protein>
<feature type="compositionally biased region" description="Basic residues" evidence="1">
    <location>
        <begin position="22"/>
        <end position="31"/>
    </location>
</feature>
<feature type="signal peptide" evidence="2">
    <location>
        <begin position="1"/>
        <end position="18"/>
    </location>
</feature>
<evidence type="ECO:0000256" key="2">
    <source>
        <dbReference type="SAM" id="SignalP"/>
    </source>
</evidence>
<dbReference type="OrthoDB" id="1141916at2"/>
<dbReference type="PATRIC" id="fig|237258.4.peg.366"/>
<organism evidence="3 4">
    <name type="scientific">Cloacibacterium normanense</name>
    <dbReference type="NCBI Taxonomy" id="237258"/>
    <lineage>
        <taxon>Bacteria</taxon>
        <taxon>Pseudomonadati</taxon>
        <taxon>Bacteroidota</taxon>
        <taxon>Flavobacteriia</taxon>
        <taxon>Flavobacteriales</taxon>
        <taxon>Weeksellaceae</taxon>
    </lineage>
</organism>
<dbReference type="AlphaFoldDB" id="A0A1E5UDQ2"/>
<proteinExistence type="predicted"/>
<feature type="chain" id="PRO_5009186844" evidence="2">
    <location>
        <begin position="19"/>
        <end position="365"/>
    </location>
</feature>
<dbReference type="KEGG" id="cnr:EB819_02175"/>
<comment type="caution">
    <text evidence="3">The sequence shown here is derived from an EMBL/GenBank/DDBJ whole genome shotgun (WGS) entry which is preliminary data.</text>
</comment>
<feature type="compositionally biased region" description="Low complexity" evidence="1">
    <location>
        <begin position="32"/>
        <end position="45"/>
    </location>
</feature>
<dbReference type="EMBL" id="MKGI01000073">
    <property type="protein sequence ID" value="OEL10795.1"/>
    <property type="molecule type" value="Genomic_DNA"/>
</dbReference>
<reference evidence="3 4" key="1">
    <citation type="submission" date="2016-09" db="EMBL/GenBank/DDBJ databases">
        <authorList>
            <person name="Capua I."/>
            <person name="De Benedictis P."/>
            <person name="Joannis T."/>
            <person name="Lombin L.H."/>
            <person name="Cattoli G."/>
        </authorList>
    </citation>
    <scope>NUCLEOTIDE SEQUENCE [LARGE SCALE GENOMIC DNA]</scope>
    <source>
        <strain evidence="3 4">NRS-1</strain>
    </source>
</reference>
<dbReference type="InterPro" id="IPR019847">
    <property type="entry name" value="Gliding_motility_assoc_GldN"/>
</dbReference>
<dbReference type="NCBIfam" id="TIGR03523">
    <property type="entry name" value="GldN"/>
    <property type="match status" value="1"/>
</dbReference>
<sequence>MKKILILLLALSVFSVDAQTKRRTTKKRTAKKTTVAKQETPAPAVEAAPVTPNVNTEVTATAQPEADLEPINSLSILNAKSPAAFRVYREIGTIKKGDSVISARNKPISYGYIDEKDVLRSMVVWEIIDMNEKINQPFYHNADGIVSQNKSLYQLLIDNIMSGDIKEVYDDEMFMTKLSPEAIKQRLSVTKESDWLIDKRNAGEKLTPEDIKAGTDVIETKTESVKLLKVKGMWYVDRRDGQMKYRLLGIAAMGPDPTMMAEKTADGVSLGNKDELIDLFWVYYPDAREVLANSVVFNSKNLSSDLTYDDILNARRFSSIIYKSDNGLGTGIIKDYIPNDAEEQLEESDRIKNQILEMENDMWNY</sequence>
<feature type="region of interest" description="Disordered" evidence="1">
    <location>
        <begin position="22"/>
        <end position="45"/>
    </location>
</feature>